<accession>A0A5P2GB31</accession>
<keyword evidence="3" id="KW-1185">Reference proteome</keyword>
<dbReference type="EMBL" id="CP044016">
    <property type="protein sequence ID" value="QES88761.1"/>
    <property type="molecule type" value="Genomic_DNA"/>
</dbReference>
<sequence>MHTRLLQILVLILIFSIYQSSAQVIPSGRQAIPKVIASSPQAASLGSYGVNSINMFTGKPTIDLNLYSITQGDFTLPISLSYNSDLIKPQEHAGIMGLGWILNAGGVINRSVNEGVDEILVGNGESPDNKYSYYDNYGTLNNSSWSTTSFLQSLGNGFAYVPSGTYANTAHPNPDVFNFSVGSISGSFYKNQVGQWVISSSTDIDFKIEDTLASNYQITEKIYGGNASASRTISVKRIIYGFTITDDKGIKYVFGRQPGSIEFSANAMDGTTSYNENYIANAWYLTKVILPNSNYSYTLAYSMDNSPIFKVYPNFAAGNYKVNNGSGSYQNVNYAIVRNYQTYLTSITSPDMEIDFYRSHSNDLDYKIASFNNTNKDNWSAYGTDYGPYSSSVLTSYDNVLHWYKLDSMIVKSLLSGQKINKVVPTYFENSNSRLFLTGLSLYGSDTSMVKRYQFGYNSGPLPSTYQTMELDDWGNFNGKDFFNSVAGDSSLVYSVNQFKNIYPTYRKPSMDLNIAGAGYLTSITYPTGGTDNIEYELNSYSKYVTGNASTISFDAIDSTHNVYTGGLRVHKITTLTGDSSKPLVRTFFYQRDYLGGDTLTSGVVAGVPSYFESGTDNNQFNYYKFKITPVLIDNSTNGAHVTYSRVYEKGSDGSLTQYDFTNHDNGFGDRPALSYTENYITYDINGKIAFMNKLKYNSMAHERGKPLSIKYYDSAAHLLKSESYNYFLDSVTTDTRIHAVEFQSEMFGKPTEGSMSLDLSNMFEALQLSAYIPYSYHSHLASKTTTMYYRAGSDSLQETQRFTYNIGNTHQLRTLETMNSKGKSTREGYKYPTDFTGNTVYNAMVGKNMLSSIVEDTNSVNNAQTVLSRTNYQAIYPISGTQTPLFYLPYSYQTQLGSATLSVDDSILAYTYKGDIAEVKHRDGMRDTYIWGYNFQYPVARIHSQTVTYTTAIAAMGGSWSSSNSPYLSDADMRTALNNLRSALSSSGADIFTYTHNPLIGITSETDPTGKISYYQYDPLGRLIRILDNDKNIVRTISYNYRNGSPNLIYKNTAKSGSFTVNTCSANLTGETVTYTVAAGKYESTVSQAAADQLAQNDVDTNGQNYANSNGGCKALISINNINMFSASVMGVLNFIGQDSSTYSIGASGSGTSLLLPTGAYTVVFNTPGANALIDVNGTQKVVNTPAGGATTLGNFSIYQPYTITGYSTYYGNTAQSQIFTKNNCASGLQGSQVTYTVSANSYYSSISQSDANQKATANINANGQTYANNVGTCSALVSITLQKTSSVSTFNPVTVQISSSGNSNIGTYNFPSSNTGSTTISLPAGTYQLKFTLPSTTPYNVPFTLNGSQIANIASGLTTTGSATLSAGTNYTLKAVIGR</sequence>
<dbReference type="Proteomes" id="UP000292424">
    <property type="component" value="Chromosome"/>
</dbReference>
<organism evidence="2 3">
    <name type="scientific">Rhizosphaericola mali</name>
    <dbReference type="NCBI Taxonomy" id="2545455"/>
    <lineage>
        <taxon>Bacteria</taxon>
        <taxon>Pseudomonadati</taxon>
        <taxon>Bacteroidota</taxon>
        <taxon>Chitinophagia</taxon>
        <taxon>Chitinophagales</taxon>
        <taxon>Chitinophagaceae</taxon>
        <taxon>Rhizosphaericola</taxon>
    </lineage>
</organism>
<feature type="domain" description="DUF5977" evidence="1">
    <location>
        <begin position="1051"/>
        <end position="1115"/>
    </location>
</feature>
<evidence type="ECO:0000259" key="1">
    <source>
        <dbReference type="Pfam" id="PF19404"/>
    </source>
</evidence>
<dbReference type="Pfam" id="PF19404">
    <property type="entry name" value="DUF5977"/>
    <property type="match status" value="2"/>
</dbReference>
<dbReference type="InterPro" id="IPR006530">
    <property type="entry name" value="YD"/>
</dbReference>
<proteinExistence type="predicted"/>
<name>A0A5P2GB31_9BACT</name>
<dbReference type="RefSeq" id="WP_131329727.1">
    <property type="nucleotide sequence ID" value="NZ_CP044016.1"/>
</dbReference>
<dbReference type="KEGG" id="arac:E0W69_008890"/>
<reference evidence="2 3" key="1">
    <citation type="submission" date="2019-09" db="EMBL/GenBank/DDBJ databases">
        <title>Complete genome sequence of Arachidicoccus sp. B3-10 isolated from apple orchard soil.</title>
        <authorList>
            <person name="Kim H.S."/>
            <person name="Han K.-I."/>
            <person name="Suh M.K."/>
            <person name="Lee K.C."/>
            <person name="Eom M.K."/>
            <person name="Kim J.-S."/>
            <person name="Kang S.W."/>
            <person name="Sin Y."/>
            <person name="Lee J.-S."/>
        </authorList>
    </citation>
    <scope>NUCLEOTIDE SEQUENCE [LARGE SCALE GENOMIC DNA]</scope>
    <source>
        <strain evidence="2 3">B3-10</strain>
    </source>
</reference>
<dbReference type="NCBIfam" id="TIGR01643">
    <property type="entry name" value="YD_repeat_2x"/>
    <property type="match status" value="1"/>
</dbReference>
<feature type="domain" description="DUF5977" evidence="1">
    <location>
        <begin position="1212"/>
        <end position="1276"/>
    </location>
</feature>
<protein>
    <recommendedName>
        <fullName evidence="1">DUF5977 domain-containing protein</fullName>
    </recommendedName>
</protein>
<dbReference type="InterPro" id="IPR046020">
    <property type="entry name" value="DUF5977"/>
</dbReference>
<gene>
    <name evidence="2" type="ORF">E0W69_008890</name>
</gene>
<evidence type="ECO:0000313" key="2">
    <source>
        <dbReference type="EMBL" id="QES88761.1"/>
    </source>
</evidence>
<dbReference type="OrthoDB" id="680656at2"/>
<evidence type="ECO:0000313" key="3">
    <source>
        <dbReference type="Proteomes" id="UP000292424"/>
    </source>
</evidence>